<sequence length="188" mass="21115">MERDEEVRRVREERKATPINTIIPTHTGTSHLISHSIFPNPLHTTHLNPHTSPHLTSPHTLCPTVISLSQPLSSHLPTLTSPSNPHHTTHLNPHTSPHLSHHIFLSPYTFPLQSVLPAHSTNPHLSPPTPTLYPSHLPTLTLSPLTIINPLHRHHTLFHLTSHPLLHHYIPLTSSLHTTPPCYLTQFV</sequence>
<feature type="region of interest" description="Disordered" evidence="1">
    <location>
        <begin position="73"/>
        <end position="98"/>
    </location>
</feature>
<evidence type="ECO:0000313" key="2">
    <source>
        <dbReference type="EMBL" id="KAK3871181.1"/>
    </source>
</evidence>
<dbReference type="AlphaFoldDB" id="A0AAE1FCQ2"/>
<organism evidence="2 3">
    <name type="scientific">Petrolisthes cinctipes</name>
    <name type="common">Flat porcelain crab</name>
    <dbReference type="NCBI Taxonomy" id="88211"/>
    <lineage>
        <taxon>Eukaryota</taxon>
        <taxon>Metazoa</taxon>
        <taxon>Ecdysozoa</taxon>
        <taxon>Arthropoda</taxon>
        <taxon>Crustacea</taxon>
        <taxon>Multicrustacea</taxon>
        <taxon>Malacostraca</taxon>
        <taxon>Eumalacostraca</taxon>
        <taxon>Eucarida</taxon>
        <taxon>Decapoda</taxon>
        <taxon>Pleocyemata</taxon>
        <taxon>Anomura</taxon>
        <taxon>Galatheoidea</taxon>
        <taxon>Porcellanidae</taxon>
        <taxon>Petrolisthes</taxon>
    </lineage>
</organism>
<protein>
    <submittedName>
        <fullName evidence="2">Uncharacterized protein</fullName>
    </submittedName>
</protein>
<dbReference type="EMBL" id="JAWQEG010002554">
    <property type="protein sequence ID" value="KAK3871181.1"/>
    <property type="molecule type" value="Genomic_DNA"/>
</dbReference>
<gene>
    <name evidence="2" type="ORF">Pcinc_023657</name>
</gene>
<accession>A0AAE1FCQ2</accession>
<reference evidence="2" key="1">
    <citation type="submission" date="2023-10" db="EMBL/GenBank/DDBJ databases">
        <title>Genome assemblies of two species of porcelain crab, Petrolisthes cinctipes and Petrolisthes manimaculis (Anomura: Porcellanidae).</title>
        <authorList>
            <person name="Angst P."/>
        </authorList>
    </citation>
    <scope>NUCLEOTIDE SEQUENCE</scope>
    <source>
        <strain evidence="2">PB745_01</strain>
        <tissue evidence="2">Gill</tissue>
    </source>
</reference>
<name>A0AAE1FCQ2_PETCI</name>
<keyword evidence="3" id="KW-1185">Reference proteome</keyword>
<dbReference type="Proteomes" id="UP001286313">
    <property type="component" value="Unassembled WGS sequence"/>
</dbReference>
<comment type="caution">
    <text evidence="2">The sequence shown here is derived from an EMBL/GenBank/DDBJ whole genome shotgun (WGS) entry which is preliminary data.</text>
</comment>
<evidence type="ECO:0000313" key="3">
    <source>
        <dbReference type="Proteomes" id="UP001286313"/>
    </source>
</evidence>
<evidence type="ECO:0000256" key="1">
    <source>
        <dbReference type="SAM" id="MobiDB-lite"/>
    </source>
</evidence>
<proteinExistence type="predicted"/>